<reference evidence="1 2" key="1">
    <citation type="submission" date="2019-08" db="EMBL/GenBank/DDBJ databases">
        <title>Microbe sample from Colwellia echini.</title>
        <authorList>
            <person name="Christiansen L."/>
            <person name="Pathiraja D."/>
            <person name="Schultz-Johansen M."/>
            <person name="Choi I.-G."/>
            <person name="Stougaard P."/>
        </authorList>
    </citation>
    <scope>NUCLEOTIDE SEQUENCE [LARGE SCALE GENOMIC DNA]</scope>
    <source>
        <strain evidence="1 2">A3</strain>
    </source>
</reference>
<gene>
    <name evidence="1" type="ORF">CWS31_000540</name>
</gene>
<comment type="caution">
    <text evidence="1">The sequence shown here is derived from an EMBL/GenBank/DDBJ whole genome shotgun (WGS) entry which is preliminary data.</text>
</comment>
<dbReference type="EMBL" id="PJAI02000001">
    <property type="protein sequence ID" value="TYK67063.1"/>
    <property type="molecule type" value="Genomic_DNA"/>
</dbReference>
<dbReference type="Gene3D" id="3.10.450.50">
    <property type="match status" value="1"/>
</dbReference>
<evidence type="ECO:0000313" key="1">
    <source>
        <dbReference type="EMBL" id="TYK67063.1"/>
    </source>
</evidence>
<dbReference type="Pfam" id="PF07080">
    <property type="entry name" value="DUF1348"/>
    <property type="match status" value="1"/>
</dbReference>
<dbReference type="InterPro" id="IPR032710">
    <property type="entry name" value="NTF2-like_dom_sf"/>
</dbReference>
<dbReference type="InterPro" id="IPR009783">
    <property type="entry name" value="DUF1348"/>
</dbReference>
<proteinExistence type="predicted"/>
<dbReference type="PANTHER" id="PTHR31757:SF0">
    <property type="entry name" value="SLL0781 PROTEIN"/>
    <property type="match status" value="1"/>
</dbReference>
<evidence type="ECO:0000313" key="2">
    <source>
        <dbReference type="Proteomes" id="UP000815846"/>
    </source>
</evidence>
<keyword evidence="2" id="KW-1185">Reference proteome</keyword>
<dbReference type="RefSeq" id="WP_101343213.1">
    <property type="nucleotide sequence ID" value="NZ_PJAI02000001.1"/>
</dbReference>
<dbReference type="PANTHER" id="PTHR31757">
    <property type="entry name" value="SLL0781 PROTEIN"/>
    <property type="match status" value="1"/>
</dbReference>
<organism evidence="1 2">
    <name type="scientific">Colwellia echini</name>
    <dbReference type="NCBI Taxonomy" id="1982103"/>
    <lineage>
        <taxon>Bacteria</taxon>
        <taxon>Pseudomonadati</taxon>
        <taxon>Pseudomonadota</taxon>
        <taxon>Gammaproteobacteria</taxon>
        <taxon>Alteromonadales</taxon>
        <taxon>Colwelliaceae</taxon>
        <taxon>Colwellia</taxon>
    </lineage>
</organism>
<sequence length="156" mass="18376">MESLRPPLPPFTAQSAAEKVRAAENGWNNKNPQKVSLAYTKDSQWRNRSSFVNGREEIVEFLADKWQKEIDYKLIKELWAFTDNRIAVRYAYEYKNSAGQWFRAYGNENWEFDQYGLMKNRYACINDLAIDEQDRLFTWQGTTRPDDFPSLSDLGL</sequence>
<dbReference type="Proteomes" id="UP000815846">
    <property type="component" value="Unassembled WGS sequence"/>
</dbReference>
<dbReference type="SUPFAM" id="SSF54427">
    <property type="entry name" value="NTF2-like"/>
    <property type="match status" value="1"/>
</dbReference>
<protein>
    <submittedName>
        <fullName evidence="1">Nuclear transport factor 2 family protein</fullName>
    </submittedName>
</protein>
<name>A0ABY3N0P1_9GAMM</name>
<accession>A0ABY3N0P1</accession>